<feature type="domain" description="DUF58" evidence="1">
    <location>
        <begin position="55"/>
        <end position="260"/>
    </location>
</feature>
<dbReference type="SUPFAM" id="SSF53300">
    <property type="entry name" value="vWA-like"/>
    <property type="match status" value="1"/>
</dbReference>
<evidence type="ECO:0000259" key="1">
    <source>
        <dbReference type="Pfam" id="PF01882"/>
    </source>
</evidence>
<comment type="caution">
    <text evidence="2">The sequence shown here is derived from an EMBL/GenBank/DDBJ whole genome shotgun (WGS) entry which is preliminary data.</text>
</comment>
<evidence type="ECO:0000313" key="2">
    <source>
        <dbReference type="EMBL" id="TCS96971.1"/>
    </source>
</evidence>
<dbReference type="Gene3D" id="3.40.50.410">
    <property type="entry name" value="von Willebrand factor, type A domain"/>
    <property type="match status" value="1"/>
</dbReference>
<gene>
    <name evidence="2" type="ORF">EDD58_101618</name>
</gene>
<dbReference type="AlphaFoldDB" id="A0A4R3LA31"/>
<name>A0A4R3LA31_9BACL</name>
<dbReference type="Pfam" id="PF01882">
    <property type="entry name" value="DUF58"/>
    <property type="match status" value="1"/>
</dbReference>
<dbReference type="InterPro" id="IPR036465">
    <property type="entry name" value="vWFA_dom_sf"/>
</dbReference>
<dbReference type="EMBL" id="SMAG01000001">
    <property type="protein sequence ID" value="TCS96971.1"/>
    <property type="molecule type" value="Genomic_DNA"/>
</dbReference>
<dbReference type="PANTHER" id="PTHR33608:SF7">
    <property type="entry name" value="DUF58 DOMAIN-CONTAINING PROTEIN"/>
    <property type="match status" value="1"/>
</dbReference>
<organism evidence="2 3">
    <name type="scientific">Hazenella coriacea</name>
    <dbReference type="NCBI Taxonomy" id="1179467"/>
    <lineage>
        <taxon>Bacteria</taxon>
        <taxon>Bacillati</taxon>
        <taxon>Bacillota</taxon>
        <taxon>Bacilli</taxon>
        <taxon>Bacillales</taxon>
        <taxon>Thermoactinomycetaceae</taxon>
        <taxon>Hazenella</taxon>
    </lineage>
</organism>
<evidence type="ECO:0000313" key="3">
    <source>
        <dbReference type="Proteomes" id="UP000294937"/>
    </source>
</evidence>
<dbReference type="Proteomes" id="UP000294937">
    <property type="component" value="Unassembled WGS sequence"/>
</dbReference>
<dbReference type="InterPro" id="IPR002881">
    <property type="entry name" value="DUF58"/>
</dbReference>
<dbReference type="CDD" id="cd00198">
    <property type="entry name" value="vWFA"/>
    <property type="match status" value="1"/>
</dbReference>
<dbReference type="PANTHER" id="PTHR33608">
    <property type="entry name" value="BLL2464 PROTEIN"/>
    <property type="match status" value="1"/>
</dbReference>
<keyword evidence="3" id="KW-1185">Reference proteome</keyword>
<sequence length="303" mass="34506">MMKQNGTGQNGLSIFEPQFLARLERLKLVSRQMVRGVRTGSRRSNMLGSSLEFADYRSYYPGDDLRQLDWLAYARLGKWFLKTFLDERETDISLYIDVSRSMGWGDGEKGKMAVQLAAALGYLGLHHADRVGAYSFDRQIRRNLPSQQGRGGMMRLFQFLQSLSFQEEGDLNEALGTAKAIPRRPGMSIIFTDGLSPSGYERGLAYLQGARQQVSLVHITSKEERSPSLKGELRLIDCETQMEKQVSISSWVLRRYEETAEAYARQMEEWCFRRGIIYIPVAAEDSIETVVFTILQRSGLVRS</sequence>
<protein>
    <submittedName>
        <fullName evidence="2">Uncharacterized protein DUF58</fullName>
    </submittedName>
</protein>
<proteinExistence type="predicted"/>
<reference evidence="2 3" key="1">
    <citation type="submission" date="2019-03" db="EMBL/GenBank/DDBJ databases">
        <title>Genomic Encyclopedia of Type Strains, Phase IV (KMG-IV): sequencing the most valuable type-strain genomes for metagenomic binning, comparative biology and taxonomic classification.</title>
        <authorList>
            <person name="Goeker M."/>
        </authorList>
    </citation>
    <scope>NUCLEOTIDE SEQUENCE [LARGE SCALE GENOMIC DNA]</scope>
    <source>
        <strain evidence="2 3">DSM 45707</strain>
    </source>
</reference>
<accession>A0A4R3LA31</accession>